<dbReference type="EMBL" id="GDHF01002399">
    <property type="protein sequence ID" value="JAI49915.1"/>
    <property type="molecule type" value="Transcribed_RNA"/>
</dbReference>
<dbReference type="GO" id="GO:0046872">
    <property type="term" value="F:metal ion binding"/>
    <property type="evidence" value="ECO:0007669"/>
    <property type="project" value="UniProtKB-KW"/>
</dbReference>
<evidence type="ECO:0000256" key="12">
    <source>
        <dbReference type="ARBA" id="ARBA00022842"/>
    </source>
</evidence>
<dbReference type="GO" id="GO:0016208">
    <property type="term" value="F:AMP binding"/>
    <property type="evidence" value="ECO:0007669"/>
    <property type="project" value="TreeGrafter"/>
</dbReference>
<evidence type="ECO:0000256" key="2">
    <source>
        <dbReference type="ARBA" id="ARBA00004496"/>
    </source>
</evidence>
<evidence type="ECO:0000256" key="11">
    <source>
        <dbReference type="ARBA" id="ARBA00022840"/>
    </source>
</evidence>
<evidence type="ECO:0000256" key="9">
    <source>
        <dbReference type="ARBA" id="ARBA00022741"/>
    </source>
</evidence>
<dbReference type="PIRSF" id="PIRSF000533">
    <property type="entry name" value="ATP_PFK_euk"/>
    <property type="match status" value="1"/>
</dbReference>
<keyword evidence="13" id="KW-0324">Glycolysis</keyword>
<evidence type="ECO:0000256" key="10">
    <source>
        <dbReference type="ARBA" id="ARBA00022777"/>
    </source>
</evidence>
<evidence type="ECO:0000256" key="3">
    <source>
        <dbReference type="ARBA" id="ARBA00004679"/>
    </source>
</evidence>
<comment type="catalytic activity">
    <reaction evidence="14">
        <text>beta-D-fructose 6-phosphate + ATP = beta-D-fructose 1,6-bisphosphate + ADP + H(+)</text>
        <dbReference type="Rhea" id="RHEA:16109"/>
        <dbReference type="ChEBI" id="CHEBI:15378"/>
        <dbReference type="ChEBI" id="CHEBI:30616"/>
        <dbReference type="ChEBI" id="CHEBI:32966"/>
        <dbReference type="ChEBI" id="CHEBI:57634"/>
        <dbReference type="ChEBI" id="CHEBI:456216"/>
        <dbReference type="EC" id="2.7.1.11"/>
    </reaction>
</comment>
<dbReference type="PANTHER" id="PTHR13697">
    <property type="entry name" value="PHOSPHOFRUCTOKINASE"/>
    <property type="match status" value="1"/>
</dbReference>
<evidence type="ECO:0000256" key="1">
    <source>
        <dbReference type="ARBA" id="ARBA00001946"/>
    </source>
</evidence>
<sequence length="845" mass="92835">VSNFCFQMSIIVSHLIGNIAWRCHKLQTIRKEISFRARKTLKTEALQTIPAEEYPDINSAIVNKMSKISRNLYKGQSVAVFTSGGDACGMNGAVRACVRMAVYLGCQAFMIREGYQGMVQGGDQFVKATWASVSSIIHVGGTIIGSARCKEFMEREGRRKAAYNLVQREINRLIVIGGDGSLTGANIFRIEWTGLLDDLVATGKITPQQREKCKDLHIVGVVGSIDNDFCGTDLTIGTDSALHRITEAIDSIASTAYSHQRIFIMEVMGRHCGYLAMVSGIISEADYVFCPEAPPPLDWHERLCSKLQKERECGQRLNIIIVAEGANDLNGEPITAQKVKQVIFDRLGWDSRITVLGHVQRGGATSAYDRILACRMGAEATVAALESTATTTPVVIVLVNNRIERIPLMGAVERTQAVNKALQDKDWAKAIALRGVAFQANLQALKLLSQTKTPKSKIEGDGANEAFNVAVMHVGSPACGINAATRSLVRTIIYNGDSVYGIRNGVLGLAAGELKPLAWSDVIGWCGQGGAFLGMNRITPEGRFPEIAHQLREFKIHALVVIGGFEAYRTVLALTIERPKFMEFCIPMAVIPSTISNNIPGTEYSIGADTSLNEITKICDLIRDSARGYKKRVFIIETMGGHCGYLPTMAAMAGGADSAYIYEEKFSIHDIQRDCYNMIAKMNGGIDRGLVLRSEGANKNYTSNFLERLYEEESNGLFTCRTNILGHVQQGGRPTPFDRCLATEMGIACAQFVREQMKKAVQPDGTVLATTKHSSCMLGLMGPEYKLTPMEDLSHQTEFHLRIPKIQWWLQLRPLLRILSIHDSAYADTVTSSLQQPVDINCTVN</sequence>
<dbReference type="PROSITE" id="PS00433">
    <property type="entry name" value="PHOSPHOFRUCTOKINASE"/>
    <property type="match status" value="2"/>
</dbReference>
<comment type="pathway">
    <text evidence="3">Carbohydrate degradation; glycolysis; D-glyceraldehyde 3-phosphate and glycerone phosphate from D-glucose: step 3/4.</text>
</comment>
<keyword evidence="9" id="KW-0547">Nucleotide-binding</keyword>
<dbReference type="GO" id="GO:0070095">
    <property type="term" value="F:fructose-6-phosphate binding"/>
    <property type="evidence" value="ECO:0007669"/>
    <property type="project" value="TreeGrafter"/>
</dbReference>
<dbReference type="GO" id="GO:0006002">
    <property type="term" value="P:fructose 6-phosphate metabolic process"/>
    <property type="evidence" value="ECO:0007669"/>
    <property type="project" value="InterPro"/>
</dbReference>
<dbReference type="EC" id="2.7.1.11" evidence="4"/>
<evidence type="ECO:0000256" key="8">
    <source>
        <dbReference type="ARBA" id="ARBA00022723"/>
    </source>
</evidence>
<feature type="domain" description="Phosphofructokinase" evidence="15">
    <location>
        <begin position="78"/>
        <end position="381"/>
    </location>
</feature>
<feature type="domain" description="Phosphofructokinase" evidence="15">
    <location>
        <begin position="468"/>
        <end position="752"/>
    </location>
</feature>
<keyword evidence="5" id="KW-0963">Cytoplasm</keyword>
<dbReference type="Gene3D" id="3.40.50.450">
    <property type="match status" value="2"/>
</dbReference>
<organism evidence="16">
    <name type="scientific">Bactrocera latifrons</name>
    <name type="common">Malaysian fruit fly</name>
    <name type="synonym">Chaetodacus latifrons</name>
    <dbReference type="NCBI Taxonomy" id="174628"/>
    <lineage>
        <taxon>Eukaryota</taxon>
        <taxon>Metazoa</taxon>
        <taxon>Ecdysozoa</taxon>
        <taxon>Arthropoda</taxon>
        <taxon>Hexapoda</taxon>
        <taxon>Insecta</taxon>
        <taxon>Pterygota</taxon>
        <taxon>Neoptera</taxon>
        <taxon>Endopterygota</taxon>
        <taxon>Diptera</taxon>
        <taxon>Brachycera</taxon>
        <taxon>Muscomorpha</taxon>
        <taxon>Tephritoidea</taxon>
        <taxon>Tephritidae</taxon>
        <taxon>Bactrocera</taxon>
        <taxon>Bactrocera</taxon>
    </lineage>
</organism>
<proteinExistence type="predicted"/>
<dbReference type="Pfam" id="PF00365">
    <property type="entry name" value="PFK"/>
    <property type="match status" value="2"/>
</dbReference>
<keyword evidence="7" id="KW-0808">Transferase</keyword>
<dbReference type="PANTHER" id="PTHR13697:SF4">
    <property type="entry name" value="ATP-DEPENDENT 6-PHOSPHOFRUCTOKINASE"/>
    <property type="match status" value="1"/>
</dbReference>
<gene>
    <name evidence="16" type="primary">Pfk_0</name>
    <name evidence="16" type="ORF">c0_g1_i1</name>
</gene>
<keyword evidence="12" id="KW-0460">Magnesium</keyword>
<protein>
    <recommendedName>
        <fullName evidence="4">6-phosphofructokinase</fullName>
        <ecNumber evidence="4">2.7.1.11</ecNumber>
    </recommendedName>
</protein>
<feature type="non-terminal residue" evidence="16">
    <location>
        <position position="1"/>
    </location>
</feature>
<dbReference type="SUPFAM" id="SSF53784">
    <property type="entry name" value="Phosphofructokinase"/>
    <property type="match status" value="2"/>
</dbReference>
<keyword evidence="6" id="KW-0021">Allosteric enzyme</keyword>
<dbReference type="InterPro" id="IPR015912">
    <property type="entry name" value="Phosphofructokinase_CS"/>
</dbReference>
<dbReference type="GO" id="GO:0048029">
    <property type="term" value="F:monosaccharide binding"/>
    <property type="evidence" value="ECO:0007669"/>
    <property type="project" value="TreeGrafter"/>
</dbReference>
<dbReference type="GO" id="GO:0005945">
    <property type="term" value="C:6-phosphofructokinase complex"/>
    <property type="evidence" value="ECO:0007669"/>
    <property type="project" value="TreeGrafter"/>
</dbReference>
<evidence type="ECO:0000256" key="6">
    <source>
        <dbReference type="ARBA" id="ARBA00022533"/>
    </source>
</evidence>
<name>A0A0K8WGD3_BACLA</name>
<dbReference type="InterPro" id="IPR022953">
    <property type="entry name" value="ATP_PFK"/>
</dbReference>
<reference evidence="16" key="1">
    <citation type="submission" date="2015-06" db="EMBL/GenBank/DDBJ databases">
        <authorList>
            <person name="Hoefler B.C."/>
            <person name="Straight P.D."/>
        </authorList>
    </citation>
    <scope>NUCLEOTIDE SEQUENCE</scope>
</reference>
<dbReference type="OrthoDB" id="537915at2759"/>
<dbReference type="GO" id="GO:0030388">
    <property type="term" value="P:fructose 1,6-bisphosphate metabolic process"/>
    <property type="evidence" value="ECO:0007669"/>
    <property type="project" value="TreeGrafter"/>
</dbReference>
<dbReference type="InterPro" id="IPR035966">
    <property type="entry name" value="PKF_sf"/>
</dbReference>
<comment type="cofactor">
    <cofactor evidence="1">
        <name>Mg(2+)</name>
        <dbReference type="ChEBI" id="CHEBI:18420"/>
    </cofactor>
</comment>
<dbReference type="Gene3D" id="3.40.50.460">
    <property type="entry name" value="Phosphofructokinase domain"/>
    <property type="match status" value="2"/>
</dbReference>
<dbReference type="GO" id="GO:0005524">
    <property type="term" value="F:ATP binding"/>
    <property type="evidence" value="ECO:0007669"/>
    <property type="project" value="UniProtKB-KW"/>
</dbReference>
<dbReference type="PRINTS" id="PR00476">
    <property type="entry name" value="PHFRCTKINASE"/>
</dbReference>
<accession>A0A0K8WGD3</accession>
<dbReference type="FunFam" id="3.40.50.460:FF:000008">
    <property type="entry name" value="ATP-dependent 6-phosphofructokinase"/>
    <property type="match status" value="1"/>
</dbReference>
<comment type="subcellular location">
    <subcellularLocation>
        <location evidence="2">Cytoplasm</location>
    </subcellularLocation>
</comment>
<dbReference type="GO" id="GO:0061621">
    <property type="term" value="P:canonical glycolysis"/>
    <property type="evidence" value="ECO:0007669"/>
    <property type="project" value="TreeGrafter"/>
</dbReference>
<keyword evidence="8" id="KW-0479">Metal-binding</keyword>
<dbReference type="FunFam" id="3.40.50.460:FF:000007">
    <property type="entry name" value="ATP-dependent 6-phosphofructokinase"/>
    <property type="match status" value="1"/>
</dbReference>
<dbReference type="InterPro" id="IPR000023">
    <property type="entry name" value="Phosphofructokinase_dom"/>
</dbReference>
<dbReference type="InterPro" id="IPR009161">
    <property type="entry name" value="6-Pfructokinase_euk"/>
</dbReference>
<evidence type="ECO:0000256" key="4">
    <source>
        <dbReference type="ARBA" id="ARBA00012055"/>
    </source>
</evidence>
<dbReference type="UniPathway" id="UPA00109">
    <property type="reaction ID" value="UER00182"/>
</dbReference>
<dbReference type="NCBIfam" id="TIGR02478">
    <property type="entry name" value="6PF1K_euk"/>
    <property type="match status" value="1"/>
</dbReference>
<evidence type="ECO:0000256" key="7">
    <source>
        <dbReference type="ARBA" id="ARBA00022679"/>
    </source>
</evidence>
<dbReference type="GO" id="GO:0003872">
    <property type="term" value="F:6-phosphofructokinase activity"/>
    <property type="evidence" value="ECO:0007669"/>
    <property type="project" value="UniProtKB-EC"/>
</dbReference>
<keyword evidence="10 16" id="KW-0418">Kinase</keyword>
<evidence type="ECO:0000256" key="13">
    <source>
        <dbReference type="ARBA" id="ARBA00023152"/>
    </source>
</evidence>
<keyword evidence="11" id="KW-0067">ATP-binding</keyword>
<dbReference type="GO" id="GO:0042802">
    <property type="term" value="F:identical protein binding"/>
    <property type="evidence" value="ECO:0007669"/>
    <property type="project" value="TreeGrafter"/>
</dbReference>
<evidence type="ECO:0000259" key="15">
    <source>
        <dbReference type="Pfam" id="PF00365"/>
    </source>
</evidence>
<dbReference type="AlphaFoldDB" id="A0A0K8WGD3"/>
<evidence type="ECO:0000256" key="14">
    <source>
        <dbReference type="ARBA" id="ARBA00048070"/>
    </source>
</evidence>
<evidence type="ECO:0000313" key="16">
    <source>
        <dbReference type="EMBL" id="JAI49915.1"/>
    </source>
</evidence>
<evidence type="ECO:0000256" key="5">
    <source>
        <dbReference type="ARBA" id="ARBA00022490"/>
    </source>
</evidence>